<dbReference type="AlphaFoldDB" id="A0A375J061"/>
<proteinExistence type="predicted"/>
<accession>A0A375J061</accession>
<evidence type="ECO:0000313" key="1">
    <source>
        <dbReference type="EMBL" id="SPR97303.1"/>
    </source>
</evidence>
<organism evidence="1 2">
    <name type="scientific">Cupriavidus taiwanensis</name>
    <dbReference type="NCBI Taxonomy" id="164546"/>
    <lineage>
        <taxon>Bacteria</taxon>
        <taxon>Pseudomonadati</taxon>
        <taxon>Pseudomonadota</taxon>
        <taxon>Betaproteobacteria</taxon>
        <taxon>Burkholderiales</taxon>
        <taxon>Burkholderiaceae</taxon>
        <taxon>Cupriavidus</taxon>
    </lineage>
</organism>
<evidence type="ECO:0000313" key="2">
    <source>
        <dbReference type="Proteomes" id="UP000256805"/>
    </source>
</evidence>
<sequence length="80" mass="8592">MLRSGRGAMARRPQYRACGGRVAVAWRGSLTECGGKSEWRAVPLAPAEALRHKCKEAADAASLLVRARPELSSACAKRGR</sequence>
<reference evidence="1 2" key="1">
    <citation type="submission" date="2018-01" db="EMBL/GenBank/DDBJ databases">
        <authorList>
            <person name="Gaut B.S."/>
            <person name="Morton B.R."/>
            <person name="Clegg M.T."/>
            <person name="Duvall M.R."/>
        </authorList>
    </citation>
    <scope>NUCLEOTIDE SEQUENCE [LARGE SCALE GENOMIC DNA]</scope>
    <source>
        <strain evidence="1">Cupriavidus taiwanensis cmp 52</strain>
    </source>
</reference>
<gene>
    <name evidence="1" type="ORF">CBM2634_A170033</name>
</gene>
<dbReference type="EMBL" id="OVTA01000009">
    <property type="protein sequence ID" value="SPR97303.1"/>
    <property type="molecule type" value="Genomic_DNA"/>
</dbReference>
<protein>
    <submittedName>
        <fullName evidence="1">Uncharacterized protein</fullName>
    </submittedName>
</protein>
<dbReference type="Proteomes" id="UP000256805">
    <property type="component" value="Unassembled WGS sequence"/>
</dbReference>
<name>A0A375J061_9BURK</name>